<dbReference type="PROSITE" id="PS50011">
    <property type="entry name" value="PROTEIN_KINASE_DOM"/>
    <property type="match status" value="1"/>
</dbReference>
<dbReference type="GO" id="GO:0005524">
    <property type="term" value="F:ATP binding"/>
    <property type="evidence" value="ECO:0007669"/>
    <property type="project" value="InterPro"/>
</dbReference>
<dbReference type="Pfam" id="PF17667">
    <property type="entry name" value="Pkinase_fungal"/>
    <property type="match status" value="1"/>
</dbReference>
<dbReference type="InterPro" id="IPR000719">
    <property type="entry name" value="Prot_kinase_dom"/>
</dbReference>
<feature type="region of interest" description="Disordered" evidence="1">
    <location>
        <begin position="842"/>
        <end position="881"/>
    </location>
</feature>
<dbReference type="Gene3D" id="1.10.510.10">
    <property type="entry name" value="Transferase(Phosphotransferase) domain 1"/>
    <property type="match status" value="1"/>
</dbReference>
<feature type="compositionally biased region" description="Basic and acidic residues" evidence="1">
    <location>
        <begin position="10"/>
        <end position="19"/>
    </location>
</feature>
<evidence type="ECO:0000313" key="3">
    <source>
        <dbReference type="EMBL" id="KAJ3984793.1"/>
    </source>
</evidence>
<name>A0AA38PZS6_9AGAR</name>
<dbReference type="PANTHER" id="PTHR38248:SF2">
    <property type="entry name" value="FUNK1 11"/>
    <property type="match status" value="1"/>
</dbReference>
<comment type="caution">
    <text evidence="3">The sequence shown here is derived from an EMBL/GenBank/DDBJ whole genome shotgun (WGS) entry which is preliminary data.</text>
</comment>
<reference evidence="3" key="1">
    <citation type="submission" date="2022-08" db="EMBL/GenBank/DDBJ databases">
        <authorList>
            <consortium name="DOE Joint Genome Institute"/>
            <person name="Min B."/>
            <person name="Riley R."/>
            <person name="Sierra-Patev S."/>
            <person name="Naranjo-Ortiz M."/>
            <person name="Looney B."/>
            <person name="Konkel Z."/>
            <person name="Slot J.C."/>
            <person name="Sakamoto Y."/>
            <person name="Steenwyk J.L."/>
            <person name="Rokas A."/>
            <person name="Carro J."/>
            <person name="Camarero S."/>
            <person name="Ferreira P."/>
            <person name="Molpeceres G."/>
            <person name="Ruiz-Duenas F.J."/>
            <person name="Serrano A."/>
            <person name="Henrissat B."/>
            <person name="Drula E."/>
            <person name="Hughes K.W."/>
            <person name="Mata J.L."/>
            <person name="Ishikawa N.K."/>
            <person name="Vargas-Isla R."/>
            <person name="Ushijima S."/>
            <person name="Smith C.A."/>
            <person name="Ahrendt S."/>
            <person name="Andreopoulos W."/>
            <person name="He G."/>
            <person name="Labutti K."/>
            <person name="Lipzen A."/>
            <person name="Ng V."/>
            <person name="Sandor L."/>
            <person name="Barry K."/>
            <person name="Martinez A.T."/>
            <person name="Xiao Y."/>
            <person name="Gibbons J.G."/>
            <person name="Terashima K."/>
            <person name="Hibbett D.S."/>
            <person name="Grigoriev I.V."/>
        </authorList>
    </citation>
    <scope>NUCLEOTIDE SEQUENCE</scope>
    <source>
        <strain evidence="3">TFB7829</strain>
    </source>
</reference>
<dbReference type="EMBL" id="MU801979">
    <property type="protein sequence ID" value="KAJ3984793.1"/>
    <property type="molecule type" value="Genomic_DNA"/>
</dbReference>
<evidence type="ECO:0000256" key="1">
    <source>
        <dbReference type="SAM" id="MobiDB-lite"/>
    </source>
</evidence>
<feature type="region of interest" description="Disordered" evidence="1">
    <location>
        <begin position="1"/>
        <end position="70"/>
    </location>
</feature>
<feature type="compositionally biased region" description="Polar residues" evidence="1">
    <location>
        <begin position="872"/>
        <end position="881"/>
    </location>
</feature>
<evidence type="ECO:0000313" key="4">
    <source>
        <dbReference type="Proteomes" id="UP001163850"/>
    </source>
</evidence>
<evidence type="ECO:0000259" key="2">
    <source>
        <dbReference type="PROSITE" id="PS50011"/>
    </source>
</evidence>
<feature type="compositionally biased region" description="Polar residues" evidence="1">
    <location>
        <begin position="58"/>
        <end position="70"/>
    </location>
</feature>
<dbReference type="PANTHER" id="PTHR38248">
    <property type="entry name" value="FUNK1 6"/>
    <property type="match status" value="1"/>
</dbReference>
<dbReference type="Proteomes" id="UP001163850">
    <property type="component" value="Unassembled WGS sequence"/>
</dbReference>
<accession>A0AA38PZS6</accession>
<feature type="region of interest" description="Disordered" evidence="1">
    <location>
        <begin position="477"/>
        <end position="530"/>
    </location>
</feature>
<gene>
    <name evidence="3" type="ORF">F5890DRAFT_1565453</name>
</gene>
<dbReference type="InterPro" id="IPR040976">
    <property type="entry name" value="Pkinase_fungal"/>
</dbReference>
<organism evidence="3 4">
    <name type="scientific">Lentinula detonsa</name>
    <dbReference type="NCBI Taxonomy" id="2804962"/>
    <lineage>
        <taxon>Eukaryota</taxon>
        <taxon>Fungi</taxon>
        <taxon>Dikarya</taxon>
        <taxon>Basidiomycota</taxon>
        <taxon>Agaricomycotina</taxon>
        <taxon>Agaricomycetes</taxon>
        <taxon>Agaricomycetidae</taxon>
        <taxon>Agaricales</taxon>
        <taxon>Marasmiineae</taxon>
        <taxon>Omphalotaceae</taxon>
        <taxon>Lentinula</taxon>
    </lineage>
</organism>
<feature type="compositionally biased region" description="Polar residues" evidence="1">
    <location>
        <begin position="479"/>
        <end position="488"/>
    </location>
</feature>
<dbReference type="SUPFAM" id="SSF56112">
    <property type="entry name" value="Protein kinase-like (PK-like)"/>
    <property type="match status" value="1"/>
</dbReference>
<feature type="domain" description="Protein kinase" evidence="2">
    <location>
        <begin position="368"/>
        <end position="792"/>
    </location>
</feature>
<feature type="compositionally biased region" description="Low complexity" evidence="1">
    <location>
        <begin position="46"/>
        <end position="57"/>
    </location>
</feature>
<dbReference type="AlphaFoldDB" id="A0AA38PZS6"/>
<protein>
    <recommendedName>
        <fullName evidence="2">Protein kinase domain-containing protein</fullName>
    </recommendedName>
</protein>
<dbReference type="InterPro" id="IPR011009">
    <property type="entry name" value="Kinase-like_dom_sf"/>
</dbReference>
<sequence>MFPATLAHTAHSEESESDRAAALTQVTASRPTRFHTPEPTEPPQPSLLSHPPSYPKSFSHTPATKLRGTSSGAYLTASKVETKRTILLSGDVPRMIPEISVDSYFERVLPPLAPALTNHVDTISNILERKGVVDVDRDRWAAFPVDPAEATEHESVVFQGLTTIFNAVVHAAKEIESTLEQTFCFLVTGPVPVYSDRGAGDSQPDGFNKIIFTNSPVKEDGSVASSALQEQQSIGSRSAKNHFVYDIVNPQQFKLQEDTSRTNDDVAKLCYDMTQILALDPCRRFTFGTTIENCTTRLWFLSHATLLKTAPFDFMKDRRRLVRLFLSLAFASSANMGWDPTITFDHMGNDDRRQYKIEVDGKYYITLRVLSDFAADSPLGRATRVWKVINDEGNIHVLKDVWLDHSRMEEHKIREAILEDVQRLKNGQRYAEVLKNYMFTPIAYGKVRVGDLADDTTDVMLGGYNVVEGDMVPLITPTPAANKNTTGSMGMRTPADRDSLHSHPLSDVDEHSPNPSSRTPRRTVLCAPDKGGENKLTHHRRYHYRVVFKEYATTIYEERGLDNIFHAIAEVVKALWILHKAGWVHRDISGGNIYWYEERQTGLIGDFEYARGSTDRGRHDVRTGTPFFMAAEALAQKYQFKARQLLNIAEIEDAPDFGSTWADNQPVLNATYATPSLEDAVPFHHNPLHDLESVWWIIIYVLFFNDDVESLSPAPEARQHQMDRLFSGQLENMPRFSFLTDPEGLSEARQYLSSTFGVALDLLENFRACLETAYDKSERTYPQKIDETHFFIHNSLLKPVLQNPAYMERLSTIKLVPVKATAMKRKGNTEQDGRSIKRTRISLSHELGGLKSNSNSRTPSGTSSRRSSLLSAQASKPENVK</sequence>
<proteinExistence type="predicted"/>
<feature type="compositionally biased region" description="Low complexity" evidence="1">
    <location>
        <begin position="852"/>
        <end position="871"/>
    </location>
</feature>
<feature type="compositionally biased region" description="Basic and acidic residues" evidence="1">
    <location>
        <begin position="494"/>
        <end position="512"/>
    </location>
</feature>
<dbReference type="GO" id="GO:0004672">
    <property type="term" value="F:protein kinase activity"/>
    <property type="evidence" value="ECO:0007669"/>
    <property type="project" value="InterPro"/>
</dbReference>